<feature type="domain" description="MgtC/SapB/SrpB/YhiD N-terminal" evidence="9">
    <location>
        <begin position="12"/>
        <end position="147"/>
    </location>
</feature>
<feature type="region of interest" description="Disordered" evidence="8">
    <location>
        <begin position="156"/>
        <end position="175"/>
    </location>
</feature>
<organism evidence="10 11">
    <name type="scientific">Segnochrobactrum spirostomi</name>
    <dbReference type="NCBI Taxonomy" id="2608987"/>
    <lineage>
        <taxon>Bacteria</taxon>
        <taxon>Pseudomonadati</taxon>
        <taxon>Pseudomonadota</taxon>
        <taxon>Alphaproteobacteria</taxon>
        <taxon>Hyphomicrobiales</taxon>
        <taxon>Segnochrobactraceae</taxon>
        <taxon>Segnochrobactrum</taxon>
    </lineage>
</organism>
<protein>
    <recommendedName>
        <fullName evidence="7">Protein MgtC</fullName>
    </recommendedName>
</protein>
<evidence type="ECO:0000256" key="5">
    <source>
        <dbReference type="ARBA" id="ARBA00022989"/>
    </source>
</evidence>
<comment type="subcellular location">
    <subcellularLocation>
        <location evidence="7">Cell inner membrane</location>
        <topology evidence="7">Multi-pass membrane protein</topology>
    </subcellularLocation>
    <subcellularLocation>
        <location evidence="1">Cell membrane</location>
        <topology evidence="1">Multi-pass membrane protein</topology>
    </subcellularLocation>
</comment>
<feature type="compositionally biased region" description="Basic and acidic residues" evidence="8">
    <location>
        <begin position="158"/>
        <end position="175"/>
    </location>
</feature>
<evidence type="ECO:0000256" key="7">
    <source>
        <dbReference type="RuleBase" id="RU365041"/>
    </source>
</evidence>
<accession>A0A6A7Y7F7</accession>
<evidence type="ECO:0000256" key="3">
    <source>
        <dbReference type="ARBA" id="ARBA00022475"/>
    </source>
</evidence>
<feature type="transmembrane region" description="Helical" evidence="7">
    <location>
        <begin position="76"/>
        <end position="94"/>
    </location>
</feature>
<feature type="transmembrane region" description="Helical" evidence="7">
    <location>
        <begin position="125"/>
        <end position="145"/>
    </location>
</feature>
<name>A0A6A7Y7F7_9HYPH</name>
<evidence type="ECO:0000256" key="8">
    <source>
        <dbReference type="SAM" id="MobiDB-lite"/>
    </source>
</evidence>
<dbReference type="AlphaFoldDB" id="A0A6A7Y7F7"/>
<keyword evidence="6 7" id="KW-0472">Membrane</keyword>
<reference evidence="10 11" key="1">
    <citation type="submission" date="2019-09" db="EMBL/GenBank/DDBJ databases">
        <title>Segnochrobactrum spirostomi gen. nov., sp. nov., isolated from the ciliate Spirostomum cf. yagiui and description of a novel family, Segnochrobactraceae fam. nov. within the order Rhizobiales of the class Alphaproteobacteria.</title>
        <authorList>
            <person name="Akter S."/>
            <person name="Shazib S.U.A."/>
            <person name="Shin M.K."/>
        </authorList>
    </citation>
    <scope>NUCLEOTIDE SEQUENCE [LARGE SCALE GENOMIC DNA]</scope>
    <source>
        <strain evidence="10 11">Sp-1</strain>
    </source>
</reference>
<feature type="transmembrane region" description="Helical" evidence="7">
    <location>
        <begin position="37"/>
        <end position="56"/>
    </location>
</feature>
<comment type="similarity">
    <text evidence="2 7">Belongs to the MgtC/SapB family.</text>
</comment>
<dbReference type="InterPro" id="IPR049177">
    <property type="entry name" value="MgtC_SapB_SrpB_YhiD_N"/>
</dbReference>
<dbReference type="Proteomes" id="UP000332515">
    <property type="component" value="Unassembled WGS sequence"/>
</dbReference>
<evidence type="ECO:0000256" key="6">
    <source>
        <dbReference type="ARBA" id="ARBA00023136"/>
    </source>
</evidence>
<dbReference type="PRINTS" id="PR01837">
    <property type="entry name" value="MGTCSAPBPROT"/>
</dbReference>
<sequence>MPLEIFDTVTRLVAATIIGMAYGLNRDLHGKATGIRTLGLVALASAVVTIGTIRYLGQHTPVESHPDAMSRVMQGLIQGILTGIGFIGAGVIIREVPGHRVRGLTTAATVWLTASMGIVCGLGQWVLVVTAVVVSGLLLVFGGPLERWLHARLGTGPRNEDLGPRPRDGERDAEY</sequence>
<comment type="caution">
    <text evidence="10">The sequence shown here is derived from an EMBL/GenBank/DDBJ whole genome shotgun (WGS) entry which is preliminary data.</text>
</comment>
<dbReference type="EMBL" id="VWNA01000001">
    <property type="protein sequence ID" value="MQT13592.1"/>
    <property type="molecule type" value="Genomic_DNA"/>
</dbReference>
<keyword evidence="7" id="KW-0997">Cell inner membrane</keyword>
<dbReference type="PANTHER" id="PTHR33778">
    <property type="entry name" value="PROTEIN MGTC"/>
    <property type="match status" value="1"/>
</dbReference>
<proteinExistence type="inferred from homology"/>
<evidence type="ECO:0000259" key="9">
    <source>
        <dbReference type="Pfam" id="PF02308"/>
    </source>
</evidence>
<evidence type="ECO:0000256" key="1">
    <source>
        <dbReference type="ARBA" id="ARBA00004651"/>
    </source>
</evidence>
<feature type="transmembrane region" description="Helical" evidence="7">
    <location>
        <begin position="6"/>
        <end position="25"/>
    </location>
</feature>
<keyword evidence="4 7" id="KW-0812">Transmembrane</keyword>
<dbReference type="InterPro" id="IPR003416">
    <property type="entry name" value="MgtC/SapB/SrpB/YhiD_fam"/>
</dbReference>
<evidence type="ECO:0000256" key="2">
    <source>
        <dbReference type="ARBA" id="ARBA00009298"/>
    </source>
</evidence>
<dbReference type="GO" id="GO:0005886">
    <property type="term" value="C:plasma membrane"/>
    <property type="evidence" value="ECO:0007669"/>
    <property type="project" value="UniProtKB-SubCell"/>
</dbReference>
<keyword evidence="5 7" id="KW-1133">Transmembrane helix</keyword>
<evidence type="ECO:0000313" key="10">
    <source>
        <dbReference type="EMBL" id="MQT13592.1"/>
    </source>
</evidence>
<dbReference type="PANTHER" id="PTHR33778:SF1">
    <property type="entry name" value="MAGNESIUM TRANSPORTER YHID-RELATED"/>
    <property type="match status" value="1"/>
</dbReference>
<dbReference type="Pfam" id="PF02308">
    <property type="entry name" value="MgtC"/>
    <property type="match status" value="1"/>
</dbReference>
<evidence type="ECO:0000313" key="11">
    <source>
        <dbReference type="Proteomes" id="UP000332515"/>
    </source>
</evidence>
<dbReference type="RefSeq" id="WP_153482486.1">
    <property type="nucleotide sequence ID" value="NZ_VWNA01000001.1"/>
</dbReference>
<keyword evidence="3" id="KW-1003">Cell membrane</keyword>
<gene>
    <name evidence="10" type="ORF">F0357_13275</name>
</gene>
<keyword evidence="11" id="KW-1185">Reference proteome</keyword>
<evidence type="ECO:0000256" key="4">
    <source>
        <dbReference type="ARBA" id="ARBA00022692"/>
    </source>
</evidence>